<protein>
    <recommendedName>
        <fullName evidence="7">C3H1-type domain-containing protein</fullName>
    </recommendedName>
</protein>
<keyword evidence="2" id="KW-0677">Repeat</keyword>
<dbReference type="PANTHER" id="PTHR12547">
    <property type="entry name" value="CCCH ZINC FINGER/TIS11-RELATED"/>
    <property type="match status" value="1"/>
</dbReference>
<evidence type="ECO:0000256" key="6">
    <source>
        <dbReference type="SAM" id="MobiDB-lite"/>
    </source>
</evidence>
<keyword evidence="9" id="KW-1185">Reference proteome</keyword>
<reference evidence="8" key="1">
    <citation type="submission" date="2017-08" db="EMBL/GenBank/DDBJ databases">
        <authorList>
            <person name="Cuomo C."/>
            <person name="Billmyre B."/>
            <person name="Heitman J."/>
        </authorList>
    </citation>
    <scope>NUCLEOTIDE SEQUENCE</scope>
    <source>
        <strain evidence="8">CBS 12478</strain>
    </source>
</reference>
<feature type="domain" description="C3H1-type" evidence="7">
    <location>
        <begin position="923"/>
        <end position="950"/>
    </location>
</feature>
<dbReference type="PANTHER" id="PTHR12547:SF18">
    <property type="entry name" value="PROTEIN TIS11"/>
    <property type="match status" value="1"/>
</dbReference>
<evidence type="ECO:0000259" key="7">
    <source>
        <dbReference type="PROSITE" id="PS50103"/>
    </source>
</evidence>
<feature type="zinc finger region" description="C3H1-type" evidence="5">
    <location>
        <begin position="467"/>
        <end position="494"/>
    </location>
</feature>
<keyword evidence="1 5" id="KW-0479">Metal-binding</keyword>
<accession>A0AAJ8MVK6</accession>
<feature type="compositionally biased region" description="Acidic residues" evidence="6">
    <location>
        <begin position="995"/>
        <end position="1010"/>
    </location>
</feature>
<dbReference type="PROSITE" id="PS50103">
    <property type="entry name" value="ZF_C3H1"/>
    <property type="match status" value="4"/>
</dbReference>
<dbReference type="InterPro" id="IPR036855">
    <property type="entry name" value="Znf_CCCH_sf"/>
</dbReference>
<evidence type="ECO:0000313" key="8">
    <source>
        <dbReference type="EMBL" id="WWD16706.1"/>
    </source>
</evidence>
<feature type="zinc finger region" description="C3H1-type" evidence="5">
    <location>
        <begin position="923"/>
        <end position="950"/>
    </location>
</feature>
<evidence type="ECO:0000256" key="3">
    <source>
        <dbReference type="ARBA" id="ARBA00022771"/>
    </source>
</evidence>
<feature type="region of interest" description="Disordered" evidence="6">
    <location>
        <begin position="854"/>
        <end position="884"/>
    </location>
</feature>
<feature type="region of interest" description="Disordered" evidence="6">
    <location>
        <begin position="128"/>
        <end position="185"/>
    </location>
</feature>
<dbReference type="Proteomes" id="UP000322225">
    <property type="component" value="Chromosome 2"/>
</dbReference>
<feature type="region of interest" description="Disordered" evidence="6">
    <location>
        <begin position="1"/>
        <end position="68"/>
    </location>
</feature>
<dbReference type="SUPFAM" id="SSF90229">
    <property type="entry name" value="CCCH zinc finger"/>
    <property type="match status" value="4"/>
</dbReference>
<dbReference type="GO" id="GO:0008270">
    <property type="term" value="F:zinc ion binding"/>
    <property type="evidence" value="ECO:0007669"/>
    <property type="project" value="UniProtKB-KW"/>
</dbReference>
<evidence type="ECO:0000256" key="4">
    <source>
        <dbReference type="ARBA" id="ARBA00022833"/>
    </source>
</evidence>
<keyword evidence="4 5" id="KW-0862">Zinc</keyword>
<feature type="region of interest" description="Disordered" evidence="6">
    <location>
        <begin position="992"/>
        <end position="1029"/>
    </location>
</feature>
<feature type="compositionally biased region" description="Low complexity" evidence="6">
    <location>
        <begin position="1011"/>
        <end position="1029"/>
    </location>
</feature>
<sequence>MSSQAPPPPHTPSPSPSSPASNPNVRITLPTPPSFSAHRSRSHSVDPKPAPPAPTIMEGKRLSISSIDDPVVAHNEKKDRRVSFDHASNAVQVNAIGSAPIHIASSNAQIEGGLKSPLYKIPQRQAVDENDDDQVEQLIATPPPPPSATQTQTPPRTNLHRRPLSYQGFGPLPSNTTSNGSPSRFATTAAARGLSIAPPSLTKSHTQGGGGSFGSIWSAGLIPSSTTSGWITPGLKSGKTTTSNASVTAPTAATASVVAKQRGLTVAVVKEGSTGGGVVVPVTPGLGSAGLKSPIAQVLKGLDSATSALGSAKIIDEPNSAKSDGTKKREIILCKFYHTPGLTCTSRPCRFVHALDAITSPSLDSTSGSAKPSLSAYQMLSPTTANQLYVDGEGTSPDPTSGTFAQAQMQFTSATASAPKASLRIGEGDVELGEREVVEDAYGKEVVGTVFLMSGGGKGAGGKGREKYKTVPCKDYAEGHCPYGDYCSFIHDEKPSETIKANENDTLHRTSDVQPTCPTHRKTSSLSSSLSAWTRALPNNILVPSVKVDSSVLGRNHQSLSAFAPPFLQAPIEVGYKGELLPAPPLQSPKSPREPSTPPPETKHPQAFPMTPTTTAPPKVNAWSKGPPGALRKVASLRKVAKLESHNGGNGQELTLKTPTSATHLVPPASAVSMFGTESDPATPFDPAVQRRKIQEMEEEARGRITTATAKPKSNLSSSTTTIAFEAGPPLPSSPPYPSMEHPGGVQPFIAPPTYPWGMPMSPVAIGAGMQDSMIPSIPGGLGVMWTPAGWAVQDAAMKNALRAAEVKSKYVDAKRRKPKSYFRTRPCKFFAEGYCPHGDQCTYMHIVPPLSPHESSIASSDSDSPRPDNLSLSPQSRPHPKHKTLPCKFFNSATGCINGDSCSFLHTRVVPESVPLVERPRPWRTKPCRHYQLGRCTLGDACHFAHVIDPAWVASGTGTSIGMTRTRSAGAGGEMILTAERVERTLEEMREWSVGEEEDEEDDDVEIVTEDTSLNSSRSFSGFSAIAV</sequence>
<evidence type="ECO:0000256" key="1">
    <source>
        <dbReference type="ARBA" id="ARBA00022723"/>
    </source>
</evidence>
<reference evidence="8" key="2">
    <citation type="submission" date="2024-01" db="EMBL/GenBank/DDBJ databases">
        <title>Comparative genomics of Cryptococcus and Kwoniella reveals pathogenesis evolution and contrasting modes of karyotype evolution via chromosome fusion or intercentromeric recombination.</title>
        <authorList>
            <person name="Coelho M.A."/>
            <person name="David-Palma M."/>
            <person name="Shea T."/>
            <person name="Bowers K."/>
            <person name="McGinley-Smith S."/>
            <person name="Mohammad A.W."/>
            <person name="Gnirke A."/>
            <person name="Yurkov A.M."/>
            <person name="Nowrousian M."/>
            <person name="Sun S."/>
            <person name="Cuomo C.A."/>
            <person name="Heitman J."/>
        </authorList>
    </citation>
    <scope>NUCLEOTIDE SEQUENCE</scope>
    <source>
        <strain evidence="8">CBS 12478</strain>
    </source>
</reference>
<keyword evidence="3 5" id="KW-0863">Zinc-finger</keyword>
<feature type="domain" description="C3H1-type" evidence="7">
    <location>
        <begin position="467"/>
        <end position="494"/>
    </location>
</feature>
<organism evidence="8 9">
    <name type="scientific">Kwoniella shandongensis</name>
    <dbReference type="NCBI Taxonomy" id="1734106"/>
    <lineage>
        <taxon>Eukaryota</taxon>
        <taxon>Fungi</taxon>
        <taxon>Dikarya</taxon>
        <taxon>Basidiomycota</taxon>
        <taxon>Agaricomycotina</taxon>
        <taxon>Tremellomycetes</taxon>
        <taxon>Tremellales</taxon>
        <taxon>Cryptococcaceae</taxon>
        <taxon>Kwoniella</taxon>
    </lineage>
</organism>
<feature type="domain" description="C3H1-type" evidence="7">
    <location>
        <begin position="822"/>
        <end position="849"/>
    </location>
</feature>
<feature type="domain" description="C3H1-type" evidence="7">
    <location>
        <begin position="882"/>
        <end position="910"/>
    </location>
</feature>
<feature type="compositionally biased region" description="Polar residues" evidence="6">
    <location>
        <begin position="173"/>
        <end position="185"/>
    </location>
</feature>
<feature type="zinc finger region" description="C3H1-type" evidence="5">
    <location>
        <begin position="882"/>
        <end position="910"/>
    </location>
</feature>
<dbReference type="Pfam" id="PF14608">
    <property type="entry name" value="zf-CCCH_2"/>
    <property type="match status" value="1"/>
</dbReference>
<dbReference type="Gene3D" id="4.10.1000.10">
    <property type="entry name" value="Zinc finger, CCCH-type"/>
    <property type="match status" value="3"/>
</dbReference>
<dbReference type="InterPro" id="IPR045877">
    <property type="entry name" value="ZFP36-like"/>
</dbReference>
<feature type="region of interest" description="Disordered" evidence="6">
    <location>
        <begin position="579"/>
        <end position="624"/>
    </location>
</feature>
<evidence type="ECO:0000313" key="9">
    <source>
        <dbReference type="Proteomes" id="UP000322225"/>
    </source>
</evidence>
<dbReference type="InterPro" id="IPR000571">
    <property type="entry name" value="Znf_CCCH"/>
</dbReference>
<evidence type="ECO:0000256" key="2">
    <source>
        <dbReference type="ARBA" id="ARBA00022737"/>
    </source>
</evidence>
<evidence type="ECO:0000256" key="5">
    <source>
        <dbReference type="PROSITE-ProRule" id="PRU00723"/>
    </source>
</evidence>
<proteinExistence type="predicted"/>
<dbReference type="KEGG" id="ksn:43586907"/>
<feature type="compositionally biased region" description="Low complexity" evidence="6">
    <location>
        <begin position="609"/>
        <end position="618"/>
    </location>
</feature>
<dbReference type="AlphaFoldDB" id="A0AAJ8MVK6"/>
<dbReference type="SMART" id="SM00356">
    <property type="entry name" value="ZnF_C3H1"/>
    <property type="match status" value="5"/>
</dbReference>
<dbReference type="GeneID" id="43586907"/>
<dbReference type="Pfam" id="PF00642">
    <property type="entry name" value="zf-CCCH"/>
    <property type="match status" value="3"/>
</dbReference>
<dbReference type="RefSeq" id="XP_065822980.1">
    <property type="nucleotide sequence ID" value="XM_065966908.1"/>
</dbReference>
<dbReference type="EMBL" id="CP144052">
    <property type="protein sequence ID" value="WWD16706.1"/>
    <property type="molecule type" value="Genomic_DNA"/>
</dbReference>
<feature type="compositionally biased region" description="Pro residues" evidence="6">
    <location>
        <begin position="1"/>
        <end position="17"/>
    </location>
</feature>
<feature type="compositionally biased region" description="Low complexity" evidence="6">
    <location>
        <begin position="854"/>
        <end position="875"/>
    </location>
</feature>
<gene>
    <name evidence="8" type="ORF">CI109_101137</name>
</gene>
<feature type="zinc finger region" description="C3H1-type" evidence="5">
    <location>
        <begin position="822"/>
        <end position="849"/>
    </location>
</feature>
<name>A0AAJ8MVK6_9TREE</name>
<dbReference type="GO" id="GO:0003729">
    <property type="term" value="F:mRNA binding"/>
    <property type="evidence" value="ECO:0007669"/>
    <property type="project" value="InterPro"/>
</dbReference>